<feature type="transmembrane region" description="Helical" evidence="5">
    <location>
        <begin position="12"/>
        <end position="45"/>
    </location>
</feature>
<keyword evidence="4 5" id="KW-0472">Membrane</keyword>
<evidence type="ECO:0000256" key="1">
    <source>
        <dbReference type="ARBA" id="ARBA00004651"/>
    </source>
</evidence>
<protein>
    <submittedName>
        <fullName evidence="7">MFS family permease</fullName>
    </submittedName>
</protein>
<accession>A0A7W9MTE4</accession>
<proteinExistence type="predicted"/>
<reference evidence="7 8" key="1">
    <citation type="submission" date="2020-08" db="EMBL/GenBank/DDBJ databases">
        <title>Sequencing the genomes of 1000 actinobacteria strains.</title>
        <authorList>
            <person name="Klenk H.-P."/>
        </authorList>
    </citation>
    <scope>NUCLEOTIDE SEQUENCE [LARGE SCALE GENOMIC DNA]</scope>
    <source>
        <strain evidence="7 8">DSM 28967</strain>
    </source>
</reference>
<evidence type="ECO:0000256" key="2">
    <source>
        <dbReference type="ARBA" id="ARBA00022692"/>
    </source>
</evidence>
<dbReference type="InterPro" id="IPR036259">
    <property type="entry name" value="MFS_trans_sf"/>
</dbReference>
<evidence type="ECO:0000313" key="7">
    <source>
        <dbReference type="EMBL" id="MBB5835589.1"/>
    </source>
</evidence>
<dbReference type="GO" id="GO:0022857">
    <property type="term" value="F:transmembrane transporter activity"/>
    <property type="evidence" value="ECO:0007669"/>
    <property type="project" value="InterPro"/>
</dbReference>
<evidence type="ECO:0000256" key="5">
    <source>
        <dbReference type="SAM" id="Phobius"/>
    </source>
</evidence>
<organism evidence="7 8">
    <name type="scientific">Kribbella italica</name>
    <dbReference type="NCBI Taxonomy" id="1540520"/>
    <lineage>
        <taxon>Bacteria</taxon>
        <taxon>Bacillati</taxon>
        <taxon>Actinomycetota</taxon>
        <taxon>Actinomycetes</taxon>
        <taxon>Propionibacteriales</taxon>
        <taxon>Kribbellaceae</taxon>
        <taxon>Kribbella</taxon>
    </lineage>
</organism>
<comment type="caution">
    <text evidence="7">The sequence shown here is derived from an EMBL/GenBank/DDBJ whole genome shotgun (WGS) entry which is preliminary data.</text>
</comment>
<dbReference type="AlphaFoldDB" id="A0A7W9MTE4"/>
<sequence>MIGKLFRRRTSLLLLAAIGAVIVLLLMGLASGFWAVLILLTVWAVLSAATGPIRQAYLNERIPSAQRATVLSSDNVLASGGGVVFQPTLGKAADVWGYGPSYLVGAVVQLLALPFFLLAGRASSEVQDDEQVIAEHNETLVVSR</sequence>
<dbReference type="Proteomes" id="UP000549971">
    <property type="component" value="Unassembled WGS sequence"/>
</dbReference>
<dbReference type="PANTHER" id="PTHR23530:SF1">
    <property type="entry name" value="PERMEASE, MAJOR FACILITATOR SUPERFAMILY-RELATED"/>
    <property type="match status" value="1"/>
</dbReference>
<dbReference type="InterPro" id="IPR053160">
    <property type="entry name" value="MFS_DHA3_Transporter"/>
</dbReference>
<evidence type="ECO:0000313" key="8">
    <source>
        <dbReference type="Proteomes" id="UP000549971"/>
    </source>
</evidence>
<dbReference type="PROSITE" id="PS50850">
    <property type="entry name" value="MFS"/>
    <property type="match status" value="1"/>
</dbReference>
<dbReference type="InterPro" id="IPR020846">
    <property type="entry name" value="MFS_dom"/>
</dbReference>
<dbReference type="Pfam" id="PF07690">
    <property type="entry name" value="MFS_1"/>
    <property type="match status" value="1"/>
</dbReference>
<evidence type="ECO:0000259" key="6">
    <source>
        <dbReference type="PROSITE" id="PS50850"/>
    </source>
</evidence>
<dbReference type="SUPFAM" id="SSF103473">
    <property type="entry name" value="MFS general substrate transporter"/>
    <property type="match status" value="1"/>
</dbReference>
<evidence type="ECO:0000256" key="3">
    <source>
        <dbReference type="ARBA" id="ARBA00022989"/>
    </source>
</evidence>
<keyword evidence="2 5" id="KW-0812">Transmembrane</keyword>
<keyword evidence="8" id="KW-1185">Reference proteome</keyword>
<dbReference type="Gene3D" id="1.20.1250.20">
    <property type="entry name" value="MFS general substrate transporter like domains"/>
    <property type="match status" value="1"/>
</dbReference>
<keyword evidence="3 5" id="KW-1133">Transmembrane helix</keyword>
<dbReference type="GO" id="GO:0005886">
    <property type="term" value="C:plasma membrane"/>
    <property type="evidence" value="ECO:0007669"/>
    <property type="project" value="UniProtKB-SubCell"/>
</dbReference>
<dbReference type="InterPro" id="IPR011701">
    <property type="entry name" value="MFS"/>
</dbReference>
<dbReference type="EMBL" id="JACHMY010000001">
    <property type="protein sequence ID" value="MBB5835589.1"/>
    <property type="molecule type" value="Genomic_DNA"/>
</dbReference>
<name>A0A7W9MTE4_9ACTN</name>
<feature type="transmembrane region" description="Helical" evidence="5">
    <location>
        <begin position="101"/>
        <end position="119"/>
    </location>
</feature>
<dbReference type="PANTHER" id="PTHR23530">
    <property type="entry name" value="TRANSPORT PROTEIN-RELATED"/>
    <property type="match status" value="1"/>
</dbReference>
<comment type="subcellular location">
    <subcellularLocation>
        <location evidence="1">Cell membrane</location>
        <topology evidence="1">Multi-pass membrane protein</topology>
    </subcellularLocation>
</comment>
<feature type="domain" description="Major facilitator superfamily (MFS) profile" evidence="6">
    <location>
        <begin position="1"/>
        <end position="144"/>
    </location>
</feature>
<gene>
    <name evidence="7" type="ORF">HDA39_002323</name>
</gene>
<evidence type="ECO:0000256" key="4">
    <source>
        <dbReference type="ARBA" id="ARBA00023136"/>
    </source>
</evidence>
<dbReference type="RefSeq" id="WP_202892955.1">
    <property type="nucleotide sequence ID" value="NZ_JACHMY010000001.1"/>
</dbReference>